<reference evidence="9" key="1">
    <citation type="submission" date="2017-12" db="EMBL/GenBank/DDBJ databases">
        <title>Genomic analysis of Paracoccus sp. CBA4604.</title>
        <authorList>
            <person name="Roh S.W."/>
            <person name="Kim J.Y."/>
            <person name="Kim J.S."/>
        </authorList>
    </citation>
    <scope>NUCLEOTIDE SEQUENCE [LARGE SCALE GENOMIC DNA]</scope>
    <source>
        <strain evidence="9">CBA4604</strain>
    </source>
</reference>
<evidence type="ECO:0000313" key="9">
    <source>
        <dbReference type="Proteomes" id="UP000234882"/>
    </source>
</evidence>
<comment type="similarity">
    <text evidence="2">Belongs to the bacterial solute-binding protein 7 family.</text>
</comment>
<accession>A0A2K9MCE0</accession>
<dbReference type="EMBL" id="CP025583">
    <property type="protein sequence ID" value="AUM73311.1"/>
    <property type="molecule type" value="Genomic_DNA"/>
</dbReference>
<evidence type="ECO:0000256" key="2">
    <source>
        <dbReference type="ARBA" id="ARBA00009023"/>
    </source>
</evidence>
<dbReference type="KEGG" id="paru:CYR75_02495"/>
<feature type="chain" id="PRO_5014947109" evidence="7">
    <location>
        <begin position="24"/>
        <end position="374"/>
    </location>
</feature>
<feature type="region of interest" description="Disordered" evidence="6">
    <location>
        <begin position="333"/>
        <end position="374"/>
    </location>
</feature>
<evidence type="ECO:0000256" key="3">
    <source>
        <dbReference type="ARBA" id="ARBA00022448"/>
    </source>
</evidence>
<dbReference type="Pfam" id="PF03480">
    <property type="entry name" value="DctP"/>
    <property type="match status" value="1"/>
</dbReference>
<feature type="signal peptide" evidence="7">
    <location>
        <begin position="1"/>
        <end position="23"/>
    </location>
</feature>
<evidence type="ECO:0000256" key="4">
    <source>
        <dbReference type="ARBA" id="ARBA00022729"/>
    </source>
</evidence>
<organism evidence="8 9">
    <name type="scientific">Paracoccus jeotgali</name>
    <dbReference type="NCBI Taxonomy" id="2065379"/>
    <lineage>
        <taxon>Bacteria</taxon>
        <taxon>Pseudomonadati</taxon>
        <taxon>Pseudomonadota</taxon>
        <taxon>Alphaproteobacteria</taxon>
        <taxon>Rhodobacterales</taxon>
        <taxon>Paracoccaceae</taxon>
        <taxon>Paracoccus</taxon>
    </lineage>
</organism>
<dbReference type="InterPro" id="IPR018389">
    <property type="entry name" value="DctP_fam"/>
</dbReference>
<keyword evidence="9" id="KW-1185">Reference proteome</keyword>
<dbReference type="Gene3D" id="3.40.190.170">
    <property type="entry name" value="Bacterial extracellular solute-binding protein, family 7"/>
    <property type="match status" value="1"/>
</dbReference>
<gene>
    <name evidence="8" type="ORF">CYR75_02495</name>
</gene>
<dbReference type="GO" id="GO:0055085">
    <property type="term" value="P:transmembrane transport"/>
    <property type="evidence" value="ECO:0007669"/>
    <property type="project" value="InterPro"/>
</dbReference>
<dbReference type="Proteomes" id="UP000234882">
    <property type="component" value="Chromosome"/>
</dbReference>
<evidence type="ECO:0000256" key="5">
    <source>
        <dbReference type="ARBA" id="ARBA00022764"/>
    </source>
</evidence>
<evidence type="ECO:0000313" key="8">
    <source>
        <dbReference type="EMBL" id="AUM73311.1"/>
    </source>
</evidence>
<evidence type="ECO:0000256" key="1">
    <source>
        <dbReference type="ARBA" id="ARBA00004418"/>
    </source>
</evidence>
<keyword evidence="4 7" id="KW-0732">Signal</keyword>
<keyword evidence="3" id="KW-0813">Transport</keyword>
<evidence type="ECO:0000256" key="7">
    <source>
        <dbReference type="SAM" id="SignalP"/>
    </source>
</evidence>
<dbReference type="PANTHER" id="PTHR33376">
    <property type="match status" value="1"/>
</dbReference>
<name>A0A2K9MCE0_9RHOB</name>
<dbReference type="RefSeq" id="WP_101498695.1">
    <property type="nucleotide sequence ID" value="NZ_CP025583.1"/>
</dbReference>
<dbReference type="InterPro" id="IPR038404">
    <property type="entry name" value="TRAP_DctP_sf"/>
</dbReference>
<dbReference type="OrthoDB" id="8673861at2"/>
<evidence type="ECO:0000256" key="6">
    <source>
        <dbReference type="SAM" id="MobiDB-lite"/>
    </source>
</evidence>
<protein>
    <submittedName>
        <fullName evidence="8">C4-dicarboxylate ABC transporter</fullName>
    </submittedName>
</protein>
<keyword evidence="5" id="KW-0574">Periplasm</keyword>
<dbReference type="GO" id="GO:0042597">
    <property type="term" value="C:periplasmic space"/>
    <property type="evidence" value="ECO:0007669"/>
    <property type="project" value="UniProtKB-SubCell"/>
</dbReference>
<comment type="subcellular location">
    <subcellularLocation>
        <location evidence="1">Periplasm</location>
    </subcellularLocation>
</comment>
<proteinExistence type="inferred from homology"/>
<dbReference type="NCBIfam" id="NF037995">
    <property type="entry name" value="TRAP_S1"/>
    <property type="match status" value="1"/>
</dbReference>
<dbReference type="AlphaFoldDB" id="A0A2K9MCE0"/>
<dbReference type="PANTHER" id="PTHR33376:SF7">
    <property type="entry name" value="C4-DICARBOXYLATE-BINDING PROTEIN DCTB"/>
    <property type="match status" value="1"/>
</dbReference>
<sequence length="374" mass="40429">MTYTNLTAASLAALIIGSGSAMADTWRYALEEALDEVQGVFAQKFKEEVEANSDHEVQLFPFGTLGESADTMEQAQSGILQFVDQSPGFTGALIPEAQVFFVPYLLPQEGEQLNSFFRNSKTIHELFPPLYAEQGLELLTMFPEGEVAMITKSPVTSPEDLNEVKFRVMTNPLLVESYRAFGAVPTPLPTGEIYGSLQTGIIQGQENPLFYLNSQKAYEVTDHLTFTGHNNYTTAVMANKEFYDGLSEEDQKVVQDAIDVAFEYILDYQEGLTQRSVEEMKAAKPSLTVTTLTPEQRQPFMDTREAVEKTYLEIGGPQAQTILDQMKADLDAAAEAAGGEAAADSAASDTAADAGATADAAAEPAADAAPAPAN</sequence>